<proteinExistence type="predicted"/>
<gene>
    <name evidence="1" type="ORF">KCTCHS21_22600</name>
</gene>
<evidence type="ECO:0000313" key="2">
    <source>
        <dbReference type="Proteomes" id="UP000289856"/>
    </source>
</evidence>
<protein>
    <recommendedName>
        <fullName evidence="3">GapA-binding peptide SR1P</fullName>
    </recommendedName>
</protein>
<organism evidence="1 2">
    <name type="scientific">Cohnella abietis</name>
    <dbReference type="NCBI Taxonomy" id="2507935"/>
    <lineage>
        <taxon>Bacteria</taxon>
        <taxon>Bacillati</taxon>
        <taxon>Bacillota</taxon>
        <taxon>Bacilli</taxon>
        <taxon>Bacillales</taxon>
        <taxon>Paenibacillaceae</taxon>
        <taxon>Cohnella</taxon>
    </lineage>
</organism>
<dbReference type="AlphaFoldDB" id="A0A3T1D476"/>
<evidence type="ECO:0008006" key="3">
    <source>
        <dbReference type="Google" id="ProtNLM"/>
    </source>
</evidence>
<keyword evidence="2" id="KW-1185">Reference proteome</keyword>
<dbReference type="KEGG" id="cohn:KCTCHS21_22600"/>
<name>A0A3T1D476_9BACL</name>
<accession>A0A3T1D476</accession>
<dbReference type="OrthoDB" id="2971595at2"/>
<dbReference type="EMBL" id="AP019400">
    <property type="protein sequence ID" value="BBI32861.1"/>
    <property type="molecule type" value="Genomic_DNA"/>
</dbReference>
<reference evidence="1 2" key="1">
    <citation type="submission" date="2019-01" db="EMBL/GenBank/DDBJ databases">
        <title>Complete genome sequence of Cohnella hallensis HS21 isolated from Korean fir (Abies koreana) rhizospheric soil.</title>
        <authorList>
            <person name="Jiang L."/>
            <person name="Kang S.W."/>
            <person name="Kim S."/>
            <person name="Jung J."/>
            <person name="Kim C.Y."/>
            <person name="Kim D.H."/>
            <person name="Kim S.W."/>
            <person name="Lee J."/>
        </authorList>
    </citation>
    <scope>NUCLEOTIDE SEQUENCE [LARGE SCALE GENOMIC DNA]</scope>
    <source>
        <strain evidence="1 2">HS21</strain>
    </source>
</reference>
<evidence type="ECO:0000313" key="1">
    <source>
        <dbReference type="EMBL" id="BBI32861.1"/>
    </source>
</evidence>
<dbReference type="Proteomes" id="UP000289856">
    <property type="component" value="Chromosome"/>
</dbReference>
<sequence length="66" mass="7312">MRHANTELGHYSAENTANDLGIVICKFCSQIIATLPTNGYKKFYIVCDHEQCVSSNETQGGNENEC</sequence>